<dbReference type="SUPFAM" id="SSF56935">
    <property type="entry name" value="Porins"/>
    <property type="match status" value="1"/>
</dbReference>
<dbReference type="InterPro" id="IPR023614">
    <property type="entry name" value="Porin_dom_sf"/>
</dbReference>
<organism evidence="1">
    <name type="scientific">gut metagenome</name>
    <dbReference type="NCBI Taxonomy" id="749906"/>
    <lineage>
        <taxon>unclassified sequences</taxon>
        <taxon>metagenomes</taxon>
        <taxon>organismal metagenomes</taxon>
    </lineage>
</organism>
<dbReference type="EMBL" id="AMCI01000707">
    <property type="protein sequence ID" value="EJX08097.1"/>
    <property type="molecule type" value="Genomic_DNA"/>
</dbReference>
<proteinExistence type="predicted"/>
<accession>J9GK32</accession>
<reference evidence="1" key="1">
    <citation type="journal article" date="2012" name="PLoS ONE">
        <title>Gene sets for utilization of primary and secondary nutrition supplies in the distal gut of endangered iberian lynx.</title>
        <authorList>
            <person name="Alcaide M."/>
            <person name="Messina E."/>
            <person name="Richter M."/>
            <person name="Bargiela R."/>
            <person name="Peplies J."/>
            <person name="Huws S.A."/>
            <person name="Newbold C.J."/>
            <person name="Golyshin P.N."/>
            <person name="Simon M.A."/>
            <person name="Lopez G."/>
            <person name="Yakimov M.M."/>
            <person name="Ferrer M."/>
        </authorList>
    </citation>
    <scope>NUCLEOTIDE SEQUENCE</scope>
</reference>
<dbReference type="Pfam" id="PF07396">
    <property type="entry name" value="Porin_O_P"/>
    <property type="match status" value="1"/>
</dbReference>
<dbReference type="AlphaFoldDB" id="J9GK32"/>
<sequence length="352" mass="39842">MKYLLFSSLLCLGIYTAQAQEALFNTKHSSKEEITLKEVANTLKERITLEGYLQVGYSYDDQVQKHNSFDFNRAILMARGKITDRWSCYFMYSFAGTCKVLEAYTEYRFLPGLTARLGQYKTPYTIENPLSPCVTELVSCYSQAVSYLAGTNNSNPLYGSQSGRDLGLMIYGNLFNDFLSYNLAVMNGQGINQKDKNNQKDIVGKLMLHPLKWLSVGGSFIQGKGHAIAASATNPDVAVGENYKRQRLAAGASIRTKLVNVRTEYLAGKDKQVKSEGYYCTASLRLLPHFDVVASYDYLNRNKAISDKQTNYVAGIQYWFYPKCRLQAQYTYRKPKLGEASNFIQTQIQVRF</sequence>
<gene>
    <name evidence="1" type="ORF">EVA_03796</name>
</gene>
<dbReference type="InterPro" id="IPR010870">
    <property type="entry name" value="Porin_O/P"/>
</dbReference>
<comment type="caution">
    <text evidence="1">The sequence shown here is derived from an EMBL/GenBank/DDBJ whole genome shotgun (WGS) entry which is preliminary data.</text>
</comment>
<evidence type="ECO:0000313" key="1">
    <source>
        <dbReference type="EMBL" id="EJX08097.1"/>
    </source>
</evidence>
<dbReference type="Gene3D" id="2.40.160.10">
    <property type="entry name" value="Porin"/>
    <property type="match status" value="1"/>
</dbReference>
<protein>
    <submittedName>
        <fullName evidence="1">Phosphate-selective porin O and P</fullName>
    </submittedName>
</protein>
<name>J9GK32_9ZZZZ</name>